<dbReference type="PANTHER" id="PTHR10587">
    <property type="entry name" value="GLYCOSYL TRANSFERASE-RELATED"/>
    <property type="match status" value="1"/>
</dbReference>
<name>A0A2M8LUY4_9ACTN</name>
<evidence type="ECO:0000313" key="3">
    <source>
        <dbReference type="Proteomes" id="UP000230407"/>
    </source>
</evidence>
<protein>
    <submittedName>
        <fullName evidence="2">Polysaccharide deacetylase family protein</fullName>
    </submittedName>
</protein>
<dbReference type="InterPro" id="IPR011330">
    <property type="entry name" value="Glyco_hydro/deAcase_b/a-brl"/>
</dbReference>
<dbReference type="SUPFAM" id="SSF88713">
    <property type="entry name" value="Glycoside hydrolase/deacetylase"/>
    <property type="match status" value="1"/>
</dbReference>
<dbReference type="Proteomes" id="UP000230407">
    <property type="component" value="Unassembled WGS sequence"/>
</dbReference>
<dbReference type="RefSeq" id="WP_100203491.1">
    <property type="nucleotide sequence ID" value="NZ_PGGW01000061.1"/>
</dbReference>
<organism evidence="2 3">
    <name type="scientific">Streptomyces carminius</name>
    <dbReference type="NCBI Taxonomy" id="2665496"/>
    <lineage>
        <taxon>Bacteria</taxon>
        <taxon>Bacillati</taxon>
        <taxon>Actinomycetota</taxon>
        <taxon>Actinomycetes</taxon>
        <taxon>Kitasatosporales</taxon>
        <taxon>Streptomycetaceae</taxon>
        <taxon>Streptomyces</taxon>
    </lineage>
</organism>
<dbReference type="PROSITE" id="PS51677">
    <property type="entry name" value="NODB"/>
    <property type="match status" value="1"/>
</dbReference>
<evidence type="ECO:0000313" key="2">
    <source>
        <dbReference type="EMBL" id="PJE95766.1"/>
    </source>
</evidence>
<dbReference type="CDD" id="cd10917">
    <property type="entry name" value="CE4_NodB_like_6s_7s"/>
    <property type="match status" value="1"/>
</dbReference>
<dbReference type="InterPro" id="IPR002509">
    <property type="entry name" value="NODB_dom"/>
</dbReference>
<keyword evidence="3" id="KW-1185">Reference proteome</keyword>
<dbReference type="InterPro" id="IPR050248">
    <property type="entry name" value="Polysacc_deacetylase_ArnD"/>
</dbReference>
<gene>
    <name evidence="2" type="ORF">CUT44_21110</name>
</gene>
<dbReference type="Pfam" id="PF01522">
    <property type="entry name" value="Polysacc_deac_1"/>
    <property type="match status" value="1"/>
</dbReference>
<dbReference type="EMBL" id="PGGW01000061">
    <property type="protein sequence ID" value="PJE95766.1"/>
    <property type="molecule type" value="Genomic_DNA"/>
</dbReference>
<dbReference type="GO" id="GO:0005975">
    <property type="term" value="P:carbohydrate metabolic process"/>
    <property type="evidence" value="ECO:0007669"/>
    <property type="project" value="InterPro"/>
</dbReference>
<dbReference type="PANTHER" id="PTHR10587:SF137">
    <property type="entry name" value="4-DEOXY-4-FORMAMIDO-L-ARABINOSE-PHOSPHOUNDECAPRENOL DEFORMYLASE ARND-RELATED"/>
    <property type="match status" value="1"/>
</dbReference>
<sequence>MGTGTFSLSRGDVIELVDEPGRTVALTFDDGPDPPDTTALLDVLARERVRAVFCLVGAQVEAHPEIVRRIVAEGHLLGNHSFHHDDLEEWEPEAVRADLERTLAAIEAAVPGAEVPFFRAPYGHWGRTIRVAGELGMRPLGWQLSVWDWEPPGADELVRRMSGVVPRGIILLHDGGGDRSQTVEAVATLIPRLRAEGWTFTVPR</sequence>
<evidence type="ECO:0000259" key="1">
    <source>
        <dbReference type="PROSITE" id="PS51677"/>
    </source>
</evidence>
<feature type="domain" description="NodB homology" evidence="1">
    <location>
        <begin position="22"/>
        <end position="201"/>
    </location>
</feature>
<dbReference type="AlphaFoldDB" id="A0A2M8LUY4"/>
<proteinExistence type="predicted"/>
<dbReference type="GO" id="GO:0016810">
    <property type="term" value="F:hydrolase activity, acting on carbon-nitrogen (but not peptide) bonds"/>
    <property type="evidence" value="ECO:0007669"/>
    <property type="project" value="InterPro"/>
</dbReference>
<reference evidence="2 3" key="1">
    <citation type="submission" date="2017-11" db="EMBL/GenBank/DDBJ databases">
        <title>Streptomyces carmine sp. nov., a novel actinomycete isolated from Sophora alopecuroides in Xinjiang, China.</title>
        <authorList>
            <person name="Wang Y."/>
            <person name="Luo X."/>
            <person name="Wan C."/>
            <person name="Zhang L."/>
        </authorList>
    </citation>
    <scope>NUCLEOTIDE SEQUENCE [LARGE SCALE GENOMIC DNA]</scope>
    <source>
        <strain evidence="2 3">TRM SA0054</strain>
    </source>
</reference>
<dbReference type="Gene3D" id="3.20.20.370">
    <property type="entry name" value="Glycoside hydrolase/deacetylase"/>
    <property type="match status" value="1"/>
</dbReference>
<accession>A0A2M8LUY4</accession>
<comment type="caution">
    <text evidence="2">The sequence shown here is derived from an EMBL/GenBank/DDBJ whole genome shotgun (WGS) entry which is preliminary data.</text>
</comment>